<accession>A0A2J7PZF8</accession>
<feature type="transmembrane region" description="Helical" evidence="1">
    <location>
        <begin position="388"/>
        <end position="411"/>
    </location>
</feature>
<dbReference type="EMBL" id="NEVH01020335">
    <property type="protein sequence ID" value="PNF21716.1"/>
    <property type="molecule type" value="Genomic_DNA"/>
</dbReference>
<protein>
    <recommendedName>
        <fullName evidence="4">Nose resistant-to-fluoxetine protein N-terminal domain-containing protein</fullName>
    </recommendedName>
</protein>
<evidence type="ECO:0000313" key="3">
    <source>
        <dbReference type="Proteomes" id="UP000235965"/>
    </source>
</evidence>
<evidence type="ECO:0008006" key="4">
    <source>
        <dbReference type="Google" id="ProtNLM"/>
    </source>
</evidence>
<reference evidence="2 3" key="1">
    <citation type="submission" date="2017-12" db="EMBL/GenBank/DDBJ databases">
        <title>Hemimetabolous genomes reveal molecular basis of termite eusociality.</title>
        <authorList>
            <person name="Harrison M.C."/>
            <person name="Jongepier E."/>
            <person name="Robertson H.M."/>
            <person name="Arning N."/>
            <person name="Bitard-Feildel T."/>
            <person name="Chao H."/>
            <person name="Childers C.P."/>
            <person name="Dinh H."/>
            <person name="Doddapaneni H."/>
            <person name="Dugan S."/>
            <person name="Gowin J."/>
            <person name="Greiner C."/>
            <person name="Han Y."/>
            <person name="Hu H."/>
            <person name="Hughes D.S.T."/>
            <person name="Huylmans A.-K."/>
            <person name="Kemena C."/>
            <person name="Kremer L.P.M."/>
            <person name="Lee S.L."/>
            <person name="Lopez-Ezquerra A."/>
            <person name="Mallet L."/>
            <person name="Monroy-Kuhn J.M."/>
            <person name="Moser A."/>
            <person name="Murali S.C."/>
            <person name="Muzny D.M."/>
            <person name="Otani S."/>
            <person name="Piulachs M.-D."/>
            <person name="Poelchau M."/>
            <person name="Qu J."/>
            <person name="Schaub F."/>
            <person name="Wada-Katsumata A."/>
            <person name="Worley K.C."/>
            <person name="Xie Q."/>
            <person name="Ylla G."/>
            <person name="Poulsen M."/>
            <person name="Gibbs R.A."/>
            <person name="Schal C."/>
            <person name="Richards S."/>
            <person name="Belles X."/>
            <person name="Korb J."/>
            <person name="Bornberg-Bauer E."/>
        </authorList>
    </citation>
    <scope>NUCLEOTIDE SEQUENCE [LARGE SCALE GENOMIC DNA]</scope>
    <source>
        <tissue evidence="2">Whole body</tissue>
    </source>
</reference>
<feature type="transmembrane region" description="Helical" evidence="1">
    <location>
        <begin position="469"/>
        <end position="487"/>
    </location>
</feature>
<comment type="caution">
    <text evidence="2">The sequence shown here is derived from an EMBL/GenBank/DDBJ whole genome shotgun (WGS) entry which is preliminary data.</text>
</comment>
<dbReference type="PANTHER" id="PTHR11161">
    <property type="entry name" value="O-ACYLTRANSFERASE"/>
    <property type="match status" value="1"/>
</dbReference>
<dbReference type="AlphaFoldDB" id="A0A2J7PZF8"/>
<keyword evidence="1" id="KW-1133">Transmembrane helix</keyword>
<name>A0A2J7PZF8_9NEOP</name>
<evidence type="ECO:0000256" key="1">
    <source>
        <dbReference type="SAM" id="Phobius"/>
    </source>
</evidence>
<dbReference type="InterPro" id="IPR052728">
    <property type="entry name" value="O2_lipid_transport_reg"/>
</dbReference>
<keyword evidence="1" id="KW-0472">Membrane</keyword>
<feature type="transmembrane region" description="Helical" evidence="1">
    <location>
        <begin position="296"/>
        <end position="314"/>
    </location>
</feature>
<keyword evidence="1" id="KW-0812">Transmembrane</keyword>
<keyword evidence="3" id="KW-1185">Reference proteome</keyword>
<sequence length="530" mass="60324">RKLYNEELHNLYSSPSIIRMIKSRRTRWAGHIARMGETRNAYRILVGKPEGKRPLGRPRSRWEDNIKMDLREIEWDGVDVIDLAQNRDQWRALVNTPGGSNSVTIQWGFCIPSTCGAEDMRAGLSTVLHRDVTVTLSELDCHTNEGKKLKIIDYVAIAVFVTFGLSVILSTSYDLLKKGRGKQILISFSLYTNGRKLLSTKDSPETLTCLSGIRILSICWIVLGHRYLLSMNVPSINAITGYGFISDWSTMVIINSVLAVDTFLLVSGLLVAYGQLGHVDRRQKFLNVPLYYLHRYIRLTPALAVMVLMQLSLIEHMGSGPLWDKGNKHLTQLCQENWWSALLYVQNYVSDYRMLQVYTGWMLSALGCFSAIYWRLPFQQPDYKYNVYISAIYACLNRPIWAFAVGWVIYACVTGYGGPVDKLLSWGAFKPLGRLTYCIYLVHFTYILYRQLTTRTPIYINGINLMSQVVSDVFFSILFAALLSLGFEVPALNVEKVLLRAERADKSDIVQRKSVEDGRINQGFAAKDNR</sequence>
<organism evidence="2 3">
    <name type="scientific">Cryptotermes secundus</name>
    <dbReference type="NCBI Taxonomy" id="105785"/>
    <lineage>
        <taxon>Eukaryota</taxon>
        <taxon>Metazoa</taxon>
        <taxon>Ecdysozoa</taxon>
        <taxon>Arthropoda</taxon>
        <taxon>Hexapoda</taxon>
        <taxon>Insecta</taxon>
        <taxon>Pterygota</taxon>
        <taxon>Neoptera</taxon>
        <taxon>Polyneoptera</taxon>
        <taxon>Dictyoptera</taxon>
        <taxon>Blattodea</taxon>
        <taxon>Blattoidea</taxon>
        <taxon>Termitoidae</taxon>
        <taxon>Kalotermitidae</taxon>
        <taxon>Cryptotermitinae</taxon>
        <taxon>Cryptotermes</taxon>
    </lineage>
</organism>
<dbReference type="InParanoid" id="A0A2J7PZF8"/>
<feature type="transmembrane region" description="Helical" evidence="1">
    <location>
        <begin position="154"/>
        <end position="176"/>
    </location>
</feature>
<feature type="transmembrane region" description="Helical" evidence="1">
    <location>
        <begin position="358"/>
        <end position="376"/>
    </location>
</feature>
<feature type="non-terminal residue" evidence="2">
    <location>
        <position position="1"/>
    </location>
</feature>
<evidence type="ECO:0000313" key="2">
    <source>
        <dbReference type="EMBL" id="PNF21716.1"/>
    </source>
</evidence>
<feature type="transmembrane region" description="Helical" evidence="1">
    <location>
        <begin position="431"/>
        <end position="449"/>
    </location>
</feature>
<dbReference type="Proteomes" id="UP000235965">
    <property type="component" value="Unassembled WGS sequence"/>
</dbReference>
<dbReference type="OrthoDB" id="118951at2759"/>
<dbReference type="PANTHER" id="PTHR11161:SF0">
    <property type="entry name" value="O-ACYLTRANSFERASE LIKE PROTEIN"/>
    <property type="match status" value="1"/>
</dbReference>
<feature type="transmembrane region" description="Helical" evidence="1">
    <location>
        <begin position="248"/>
        <end position="276"/>
    </location>
</feature>
<proteinExistence type="predicted"/>
<gene>
    <name evidence="2" type="ORF">B7P43_G10362</name>
</gene>